<dbReference type="CDD" id="cd19757">
    <property type="entry name" value="Bbox1"/>
    <property type="match status" value="1"/>
</dbReference>
<dbReference type="PROSITE" id="PS50119">
    <property type="entry name" value="ZF_BBOX"/>
    <property type="match status" value="1"/>
</dbReference>
<proteinExistence type="predicted"/>
<name>A0A8B6H5E4_MYTGA</name>
<keyword evidence="1" id="KW-0862">Zinc</keyword>
<dbReference type="Gene3D" id="3.30.160.60">
    <property type="entry name" value="Classic Zinc Finger"/>
    <property type="match status" value="1"/>
</dbReference>
<keyword evidence="1" id="KW-0479">Metal-binding</keyword>
<evidence type="ECO:0000259" key="2">
    <source>
        <dbReference type="PROSITE" id="PS50119"/>
    </source>
</evidence>
<evidence type="ECO:0000313" key="4">
    <source>
        <dbReference type="Proteomes" id="UP000596742"/>
    </source>
</evidence>
<evidence type="ECO:0000313" key="3">
    <source>
        <dbReference type="EMBL" id="VDI74253.1"/>
    </source>
</evidence>
<gene>
    <name evidence="3" type="ORF">MGAL_10B079259</name>
</gene>
<dbReference type="AlphaFoldDB" id="A0A8B6H5E4"/>
<organism evidence="3 4">
    <name type="scientific">Mytilus galloprovincialis</name>
    <name type="common">Mediterranean mussel</name>
    <dbReference type="NCBI Taxonomy" id="29158"/>
    <lineage>
        <taxon>Eukaryota</taxon>
        <taxon>Metazoa</taxon>
        <taxon>Spiralia</taxon>
        <taxon>Lophotrochozoa</taxon>
        <taxon>Mollusca</taxon>
        <taxon>Bivalvia</taxon>
        <taxon>Autobranchia</taxon>
        <taxon>Pteriomorphia</taxon>
        <taxon>Mytilida</taxon>
        <taxon>Mytiloidea</taxon>
        <taxon>Mytilidae</taxon>
        <taxon>Mytilinae</taxon>
        <taxon>Mytilus</taxon>
    </lineage>
</organism>
<dbReference type="GO" id="GO:0008270">
    <property type="term" value="F:zinc ion binding"/>
    <property type="evidence" value="ECO:0007669"/>
    <property type="project" value="UniProtKB-KW"/>
</dbReference>
<dbReference type="OrthoDB" id="6105938at2759"/>
<evidence type="ECO:0000256" key="1">
    <source>
        <dbReference type="PROSITE-ProRule" id="PRU00024"/>
    </source>
</evidence>
<keyword evidence="1" id="KW-0863">Zinc-finger</keyword>
<keyword evidence="4" id="KW-1185">Reference proteome</keyword>
<dbReference type="EMBL" id="UYJE01009533">
    <property type="protein sequence ID" value="VDI74253.1"/>
    <property type="molecule type" value="Genomic_DNA"/>
</dbReference>
<comment type="caution">
    <text evidence="3">The sequence shown here is derived from an EMBL/GenBank/DDBJ whole genome shotgun (WGS) entry which is preliminary data.</text>
</comment>
<sequence>MSEIINQCEICFLGGELKTSIKYCLDCRQPLCEGCHQQHGKFRLLNDHKVLTIEEYSKFLPEIRSFKKTCSDHEDETFEFLCCDHNCCVCFQCLKDKHKLCKDVHKLKSLNAEENVESFFIKLESNRKKAETLNNLYKSNIKDLRTATQSAMTDFQSIVSNAQSFLHKFRSQIEKQLADETSKLKQKIQYCEALVAKTPQRKELLQTFIKYGDSYQVFGKLCALETEQKYDEKLLQDMESKFHKVKFRFNIVPPILDQIVRLTVS</sequence>
<feature type="domain" description="B box-type" evidence="2">
    <location>
        <begin position="23"/>
        <end position="53"/>
    </location>
</feature>
<dbReference type="PANTHER" id="PTHR25462:SF296">
    <property type="entry name" value="MEIOTIC P26, ISOFORM F"/>
    <property type="match status" value="1"/>
</dbReference>
<accession>A0A8B6H5E4</accession>
<dbReference type="InterPro" id="IPR047153">
    <property type="entry name" value="TRIM45/56/19-like"/>
</dbReference>
<protein>
    <recommendedName>
        <fullName evidence="2">B box-type domain-containing protein</fullName>
    </recommendedName>
</protein>
<dbReference type="PANTHER" id="PTHR25462">
    <property type="entry name" value="BONUS, ISOFORM C-RELATED"/>
    <property type="match status" value="1"/>
</dbReference>
<dbReference type="InterPro" id="IPR000315">
    <property type="entry name" value="Znf_B-box"/>
</dbReference>
<reference evidence="3" key="1">
    <citation type="submission" date="2018-11" db="EMBL/GenBank/DDBJ databases">
        <authorList>
            <person name="Alioto T."/>
            <person name="Alioto T."/>
        </authorList>
    </citation>
    <scope>NUCLEOTIDE SEQUENCE</scope>
</reference>
<dbReference type="Proteomes" id="UP000596742">
    <property type="component" value="Unassembled WGS sequence"/>
</dbReference>